<feature type="domain" description="Type III restriction enzyme C-terminal endonuclease" evidence="1">
    <location>
        <begin position="142"/>
        <end position="242"/>
    </location>
</feature>
<dbReference type="Proteomes" id="UP000034054">
    <property type="component" value="Unassembled WGS sequence"/>
</dbReference>
<accession>A0A0G1XN01</accession>
<dbReference type="EMBL" id="LCRH01000035">
    <property type="protein sequence ID" value="KKW32245.1"/>
    <property type="molecule type" value="Genomic_DNA"/>
</dbReference>
<organism evidence="2 3">
    <name type="scientific">Candidatus Uhrbacteria bacterium GW2011_GWA2_52_8d</name>
    <dbReference type="NCBI Taxonomy" id="1618979"/>
    <lineage>
        <taxon>Bacteria</taxon>
        <taxon>Candidatus Uhriibacteriota</taxon>
    </lineage>
</organism>
<protein>
    <recommendedName>
        <fullName evidence="1">Type III restriction enzyme C-terminal endonuclease domain-containing protein</fullName>
    </recommendedName>
</protein>
<dbReference type="InterPro" id="IPR045572">
    <property type="entry name" value="RE_endonuc_C"/>
</dbReference>
<evidence type="ECO:0000313" key="2">
    <source>
        <dbReference type="EMBL" id="KKW32245.1"/>
    </source>
</evidence>
<name>A0A0G1XN01_9BACT</name>
<evidence type="ECO:0000313" key="3">
    <source>
        <dbReference type="Proteomes" id="UP000034054"/>
    </source>
</evidence>
<dbReference type="Pfam" id="PF19778">
    <property type="entry name" value="RE_endonuc"/>
    <property type="match status" value="1"/>
</dbReference>
<dbReference type="AlphaFoldDB" id="A0A0G1XN01"/>
<evidence type="ECO:0000259" key="1">
    <source>
        <dbReference type="Pfam" id="PF19778"/>
    </source>
</evidence>
<reference evidence="2 3" key="1">
    <citation type="journal article" date="2015" name="Nature">
        <title>rRNA introns, odd ribosomes, and small enigmatic genomes across a large radiation of phyla.</title>
        <authorList>
            <person name="Brown C.T."/>
            <person name="Hug L.A."/>
            <person name="Thomas B.C."/>
            <person name="Sharon I."/>
            <person name="Castelle C.J."/>
            <person name="Singh A."/>
            <person name="Wilkins M.J."/>
            <person name="Williams K.H."/>
            <person name="Banfield J.F."/>
        </authorList>
    </citation>
    <scope>NUCLEOTIDE SEQUENCE [LARGE SCALE GENOMIC DNA]</scope>
</reference>
<comment type="caution">
    <text evidence="2">The sequence shown here is derived from an EMBL/GenBank/DDBJ whole genome shotgun (WGS) entry which is preliminary data.</text>
</comment>
<dbReference type="GO" id="GO:0015668">
    <property type="term" value="F:type III site-specific deoxyribonuclease activity"/>
    <property type="evidence" value="ECO:0007669"/>
    <property type="project" value="InterPro"/>
</dbReference>
<dbReference type="PATRIC" id="fig|1618979.3.peg.526"/>
<feature type="non-terminal residue" evidence="2">
    <location>
        <position position="1"/>
    </location>
</feature>
<sequence length="249" mass="29238">AWRACLNINVSKPRISNVRVRLNINEKGVNTEIRSVGGQTISQEIGIEAIPDAINNIQKKTRLTKSTIFQILKYSDHLKDILVNPQQVVDEVTMKINETLTRMAVDGIKYEKIAGGFWEMQRFQNEELEEYLDRLIKVQDQQKTLYDHVITDSTVEETFAKDLESREDVRFYFKLPRWFKIETPLGGYNPDWAIVFENDKRVYFVAETKKEGEIRESEEMKITCGRAHFRILDGVRFERVEKLEEIIFE</sequence>
<proteinExistence type="predicted"/>
<gene>
    <name evidence="2" type="ORF">UY76_C0035G0009</name>
</gene>